<proteinExistence type="predicted"/>
<dbReference type="Proteomes" id="UP000030764">
    <property type="component" value="Unassembled WGS sequence"/>
</dbReference>
<dbReference type="EMBL" id="KL367497">
    <property type="protein sequence ID" value="KFD69181.1"/>
    <property type="molecule type" value="Genomic_DNA"/>
</dbReference>
<evidence type="ECO:0000313" key="2">
    <source>
        <dbReference type="EMBL" id="KFD69181.1"/>
    </source>
</evidence>
<accession>A0A085MKQ7</accession>
<keyword evidence="3" id="KW-1185">Reference proteome</keyword>
<dbReference type="Proteomes" id="UP000030758">
    <property type="component" value="Unassembled WGS sequence"/>
</dbReference>
<evidence type="ECO:0000313" key="1">
    <source>
        <dbReference type="EMBL" id="KFD57803.1"/>
    </source>
</evidence>
<organism evidence="1 3">
    <name type="scientific">Trichuris suis</name>
    <name type="common">pig whipworm</name>
    <dbReference type="NCBI Taxonomy" id="68888"/>
    <lineage>
        <taxon>Eukaryota</taxon>
        <taxon>Metazoa</taxon>
        <taxon>Ecdysozoa</taxon>
        <taxon>Nematoda</taxon>
        <taxon>Enoplea</taxon>
        <taxon>Dorylaimia</taxon>
        <taxon>Trichinellida</taxon>
        <taxon>Trichuridae</taxon>
        <taxon>Trichuris</taxon>
    </lineage>
</organism>
<name>A0A085MKQ7_9BILA</name>
<protein>
    <submittedName>
        <fullName evidence="1">Uncharacterized protein</fullName>
    </submittedName>
</protein>
<sequence length="70" mass="8070">MSPLCERHVYFCAFEANLANSSSEFDSGGRKKEKSMRLWSNDFSMQACPRIEQSESNDFIVFPFAETYSN</sequence>
<gene>
    <name evidence="1" type="ORF">M513_01473</name>
    <name evidence="2" type="ORF">M514_01473</name>
</gene>
<evidence type="ECO:0000313" key="3">
    <source>
        <dbReference type="Proteomes" id="UP000030764"/>
    </source>
</evidence>
<dbReference type="EMBL" id="KL363187">
    <property type="protein sequence ID" value="KFD57803.1"/>
    <property type="molecule type" value="Genomic_DNA"/>
</dbReference>
<reference evidence="1 3" key="1">
    <citation type="journal article" date="2014" name="Nat. Genet.">
        <title>Genome and transcriptome of the porcine whipworm Trichuris suis.</title>
        <authorList>
            <person name="Jex A.R."/>
            <person name="Nejsum P."/>
            <person name="Schwarz E.M."/>
            <person name="Hu L."/>
            <person name="Young N.D."/>
            <person name="Hall R.S."/>
            <person name="Korhonen P.K."/>
            <person name="Liao S."/>
            <person name="Thamsborg S."/>
            <person name="Xia J."/>
            <person name="Xu P."/>
            <person name="Wang S."/>
            <person name="Scheerlinck J.P."/>
            <person name="Hofmann A."/>
            <person name="Sternberg P.W."/>
            <person name="Wang J."/>
            <person name="Gasser R.B."/>
        </authorList>
    </citation>
    <scope>NUCLEOTIDE SEQUENCE [LARGE SCALE GENOMIC DNA]</scope>
    <source>
        <strain evidence="2">DCEP-RM93F</strain>
        <strain evidence="1">DCEP-RM93M</strain>
    </source>
</reference>
<dbReference type="AlphaFoldDB" id="A0A085MKQ7"/>